<evidence type="ECO:0000259" key="1">
    <source>
        <dbReference type="Pfam" id="PF00534"/>
    </source>
</evidence>
<accession>A0A5J4QVR5</accession>
<protein>
    <recommendedName>
        <fullName evidence="1">Glycosyl transferase family 1 domain-containing protein</fullName>
    </recommendedName>
</protein>
<dbReference type="EMBL" id="SNRY01002483">
    <property type="protein sequence ID" value="KAA6324887.1"/>
    <property type="molecule type" value="Genomic_DNA"/>
</dbReference>
<gene>
    <name evidence="2" type="ORF">EZS27_025832</name>
    <name evidence="3" type="ORF">EZS27_025836</name>
</gene>
<evidence type="ECO:0000313" key="3">
    <source>
        <dbReference type="EMBL" id="KAA6324891.1"/>
    </source>
</evidence>
<name>A0A5J4QVR5_9ZZZZ</name>
<dbReference type="GO" id="GO:0016757">
    <property type="term" value="F:glycosyltransferase activity"/>
    <property type="evidence" value="ECO:0007669"/>
    <property type="project" value="InterPro"/>
</dbReference>
<dbReference type="AlphaFoldDB" id="A0A5J4QVR5"/>
<feature type="non-terminal residue" evidence="3">
    <location>
        <position position="1"/>
    </location>
</feature>
<comment type="caution">
    <text evidence="3">The sequence shown here is derived from an EMBL/GenBank/DDBJ whole genome shotgun (WGS) entry which is preliminary data.</text>
</comment>
<feature type="domain" description="Glycosyl transferase family 1" evidence="1">
    <location>
        <begin position="3"/>
        <end position="163"/>
    </location>
</feature>
<dbReference type="SUPFAM" id="SSF53756">
    <property type="entry name" value="UDP-Glycosyltransferase/glycogen phosphorylase"/>
    <property type="match status" value="1"/>
</dbReference>
<evidence type="ECO:0000313" key="2">
    <source>
        <dbReference type="EMBL" id="KAA6324887.1"/>
    </source>
</evidence>
<organism evidence="3">
    <name type="scientific">termite gut metagenome</name>
    <dbReference type="NCBI Taxonomy" id="433724"/>
    <lineage>
        <taxon>unclassified sequences</taxon>
        <taxon>metagenomes</taxon>
        <taxon>organismal metagenomes</taxon>
    </lineage>
</organism>
<dbReference type="Pfam" id="PF00534">
    <property type="entry name" value="Glycos_transf_1"/>
    <property type="match status" value="1"/>
</dbReference>
<proteinExistence type="predicted"/>
<dbReference type="EMBL" id="SNRY01002483">
    <property type="protein sequence ID" value="KAA6324891.1"/>
    <property type="molecule type" value="Genomic_DNA"/>
</dbReference>
<dbReference type="Gene3D" id="3.40.50.2000">
    <property type="entry name" value="Glycogen Phosphorylase B"/>
    <property type="match status" value="1"/>
</dbReference>
<dbReference type="InterPro" id="IPR001296">
    <property type="entry name" value="Glyco_trans_1"/>
</dbReference>
<reference evidence="3" key="1">
    <citation type="submission" date="2019-03" db="EMBL/GenBank/DDBJ databases">
        <title>Single cell metagenomics reveals metabolic interactions within the superorganism composed of flagellate Streblomastix strix and complex community of Bacteroidetes bacteria on its surface.</title>
        <authorList>
            <person name="Treitli S.C."/>
            <person name="Kolisko M."/>
            <person name="Husnik F."/>
            <person name="Keeling P."/>
            <person name="Hampl V."/>
        </authorList>
    </citation>
    <scope>NUCLEOTIDE SEQUENCE</scope>
    <source>
        <strain evidence="3">STM</strain>
    </source>
</reference>
<sequence length="184" mass="20953">VGIKQTEKVFVYCGSLGEQYCWEEMYAIFTQYLNFDSNCRFLVLTGSPSFLNRKIDNCIENKLIIKTVSAHEIPLYLNIADIALAIRKPSYSMQGVAPIKLGEYLLMGLPTIASKGIGDTEELLQNLQGCFLYDHNDLNRIDHAIQWINSEKTDRIKLSQLAKNKFSLEKSADDYLKALRSFDV</sequence>